<gene>
    <name evidence="5" type="ORF">ACOC_LOCUS9743</name>
</gene>
<dbReference type="GO" id="GO:0008168">
    <property type="term" value="F:methyltransferase activity"/>
    <property type="evidence" value="ECO:0007669"/>
    <property type="project" value="UniProtKB-KW"/>
</dbReference>
<reference evidence="7" key="1">
    <citation type="submission" date="2017-02" db="UniProtKB">
        <authorList>
            <consortium name="WormBaseParasite"/>
        </authorList>
    </citation>
    <scope>IDENTIFICATION</scope>
</reference>
<reference evidence="5 6" key="2">
    <citation type="submission" date="2018-11" db="EMBL/GenBank/DDBJ databases">
        <authorList>
            <consortium name="Pathogen Informatics"/>
        </authorList>
    </citation>
    <scope>NUCLEOTIDE SEQUENCE [LARGE SCALE GENOMIC DNA]</scope>
    <source>
        <strain evidence="5 6">Costa Rica</strain>
    </source>
</reference>
<keyword evidence="3" id="KW-0949">S-adenosyl-L-methionine</keyword>
<evidence type="ECO:0000313" key="7">
    <source>
        <dbReference type="WBParaSite" id="ACOC_0000974201-mRNA-1"/>
    </source>
</evidence>
<evidence type="ECO:0000259" key="4">
    <source>
        <dbReference type="PROSITE" id="PS51675"/>
    </source>
</evidence>
<keyword evidence="6" id="KW-1185">Reference proteome</keyword>
<dbReference type="GO" id="GO:0032259">
    <property type="term" value="P:methylation"/>
    <property type="evidence" value="ECO:0007669"/>
    <property type="project" value="UniProtKB-KW"/>
</dbReference>
<dbReference type="GO" id="GO:0097745">
    <property type="term" value="P:mitochondrial tRNA 5'-end processing"/>
    <property type="evidence" value="ECO:0007669"/>
    <property type="project" value="TreeGrafter"/>
</dbReference>
<proteinExistence type="predicted"/>
<dbReference type="GO" id="GO:0005739">
    <property type="term" value="C:mitochondrion"/>
    <property type="evidence" value="ECO:0007669"/>
    <property type="project" value="TreeGrafter"/>
</dbReference>
<dbReference type="AlphaFoldDB" id="A0A0R3PUW0"/>
<dbReference type="InterPro" id="IPR007356">
    <property type="entry name" value="tRNA_m1G_MeTrfase_euk"/>
</dbReference>
<organism evidence="7">
    <name type="scientific">Angiostrongylus costaricensis</name>
    <name type="common">Nematode worm</name>
    <dbReference type="NCBI Taxonomy" id="334426"/>
    <lineage>
        <taxon>Eukaryota</taxon>
        <taxon>Metazoa</taxon>
        <taxon>Ecdysozoa</taxon>
        <taxon>Nematoda</taxon>
        <taxon>Chromadorea</taxon>
        <taxon>Rhabditida</taxon>
        <taxon>Rhabditina</taxon>
        <taxon>Rhabditomorpha</taxon>
        <taxon>Strongyloidea</taxon>
        <taxon>Metastrongylidae</taxon>
        <taxon>Angiostrongylus</taxon>
    </lineage>
</organism>
<dbReference type="OrthoDB" id="9976048at2759"/>
<sequence length="247" mass="28139">MGYGPDLYQLVHNPMRSRKKIHLIEGARLVASLRCGETPKVAFDVQYLFKEKSRVLSELGNQMQYVISENLGSRTPFPISFVNFTNNEVSQKWLQQCVGFYGGQYTHQTVLPDFTEKEIVYISRQAILMLISSLLNARDVIDGPFNIGAIALCVSMDTARESLGAARRSRIRTVRLPIKRYVKWQQGPMYLPFPNIMRIFREVHLSGGDWETALLNNISNTPHIRFISSHPLSTKILQLLRVVSIVA</sequence>
<accession>A0A0R3PUW0</accession>
<evidence type="ECO:0000313" key="5">
    <source>
        <dbReference type="EMBL" id="VDM61328.1"/>
    </source>
</evidence>
<dbReference type="PANTHER" id="PTHR13563:SF12">
    <property type="entry name" value="PROTEIN CBG09110"/>
    <property type="match status" value="1"/>
</dbReference>
<dbReference type="Proteomes" id="UP000267027">
    <property type="component" value="Unassembled WGS sequence"/>
</dbReference>
<protein>
    <submittedName>
        <fullName evidence="7">SAM-dependent MTase TRM10-type domain-containing protein</fullName>
    </submittedName>
</protein>
<feature type="domain" description="SAM-dependent MTase TRM10-type" evidence="4">
    <location>
        <begin position="25"/>
        <end position="228"/>
    </location>
</feature>
<dbReference type="InterPro" id="IPR028564">
    <property type="entry name" value="MT_TRM10-typ"/>
</dbReference>
<name>A0A0R3PUW0_ANGCS</name>
<dbReference type="OMA" id="HIPREDI"/>
<dbReference type="PANTHER" id="PTHR13563">
    <property type="entry name" value="TRNA (GUANINE-9-) METHYLTRANSFERASE"/>
    <property type="match status" value="1"/>
</dbReference>
<evidence type="ECO:0000256" key="2">
    <source>
        <dbReference type="ARBA" id="ARBA00022679"/>
    </source>
</evidence>
<keyword evidence="1" id="KW-0489">Methyltransferase</keyword>
<evidence type="ECO:0000256" key="1">
    <source>
        <dbReference type="ARBA" id="ARBA00022603"/>
    </source>
</evidence>
<dbReference type="WBParaSite" id="ACOC_0000974201-mRNA-1">
    <property type="protein sequence ID" value="ACOC_0000974201-mRNA-1"/>
    <property type="gene ID" value="ACOC_0000974201"/>
</dbReference>
<evidence type="ECO:0000256" key="3">
    <source>
        <dbReference type="ARBA" id="ARBA00022691"/>
    </source>
</evidence>
<dbReference type="Gene3D" id="3.40.1280.30">
    <property type="match status" value="1"/>
</dbReference>
<dbReference type="GO" id="GO:0000049">
    <property type="term" value="F:tRNA binding"/>
    <property type="evidence" value="ECO:0007669"/>
    <property type="project" value="TreeGrafter"/>
</dbReference>
<dbReference type="PROSITE" id="PS51675">
    <property type="entry name" value="SAM_MT_TRM10"/>
    <property type="match status" value="1"/>
</dbReference>
<dbReference type="InterPro" id="IPR038459">
    <property type="entry name" value="MT_TRM10-typ_sf"/>
</dbReference>
<dbReference type="GO" id="GO:0070131">
    <property type="term" value="P:positive regulation of mitochondrial translation"/>
    <property type="evidence" value="ECO:0007669"/>
    <property type="project" value="TreeGrafter"/>
</dbReference>
<dbReference type="GO" id="GO:0005654">
    <property type="term" value="C:nucleoplasm"/>
    <property type="evidence" value="ECO:0007669"/>
    <property type="project" value="TreeGrafter"/>
</dbReference>
<dbReference type="EMBL" id="UYYA01004345">
    <property type="protein sequence ID" value="VDM61328.1"/>
    <property type="molecule type" value="Genomic_DNA"/>
</dbReference>
<evidence type="ECO:0000313" key="6">
    <source>
        <dbReference type="Proteomes" id="UP000267027"/>
    </source>
</evidence>
<keyword evidence="2" id="KW-0808">Transferase</keyword>
<dbReference type="STRING" id="334426.A0A0R3PUW0"/>